<protein>
    <recommendedName>
        <fullName evidence="3">Carboxylic ester hydrolase</fullName>
        <ecNumber evidence="3">3.1.1.-</ecNumber>
    </recommendedName>
</protein>
<dbReference type="Proteomes" id="UP000054007">
    <property type="component" value="Unassembled WGS sequence"/>
</dbReference>
<evidence type="ECO:0000259" key="4">
    <source>
        <dbReference type="Pfam" id="PF00135"/>
    </source>
</evidence>
<dbReference type="EMBL" id="KN880551">
    <property type="protein sequence ID" value="KIY66537.1"/>
    <property type="molecule type" value="Genomic_DNA"/>
</dbReference>
<dbReference type="SUPFAM" id="SSF53474">
    <property type="entry name" value="alpha/beta-Hydrolases"/>
    <property type="match status" value="1"/>
</dbReference>
<sequence length="522" mass="58187">MAILHLSEELANSAERTTVETAYGPVTGGRASNGAVVFLEIPYALPPERFSDPVPLPDGHRYESKEYLFEAGYCFQPTNDGQAGGMKFEDKVGLGAPTENPLFLNIVCPLNPSSSGPLLPVKVYIHGGFLQFGSPHGLKSQNQFVSVERNEIHISIGYRLSVFGFLACDEPHVAGNFGFKDQWLALKWIHANIKAFGGNPQDITVQGLSAGSHSVHQILHHASRLPAGVNAPFTSALLMSNAIVLAPKTPKELRPQFEALCDALDIDPKTATALEELRKIPAKRLCEVIETDAVGTENGTFRGCVDDVWLLSEPEVMAWQRSGNFARALRSKGVRSIIVGDVSEEWYLYSIAHPISSPKDIIPNLERYYPESMVAQMVTHYRTLPPDAGPKESARLFGEILSDFQVHLPCRILARDLRAVGFPVLRYTFLWTPEQTRPEGYVTHATDATIWHLRLPSLEKDQVNIAQEWLARIDQETRWLERGGEERPITQVLALKRDKTIAWVDDEVWHEKMSLLKTLPNE</sequence>
<dbReference type="GO" id="GO:0016787">
    <property type="term" value="F:hydrolase activity"/>
    <property type="evidence" value="ECO:0007669"/>
    <property type="project" value="UniProtKB-KW"/>
</dbReference>
<accession>A0A0D7B7R3</accession>
<dbReference type="Pfam" id="PF00135">
    <property type="entry name" value="COesterase"/>
    <property type="match status" value="1"/>
</dbReference>
<dbReference type="ESTHER" id="9homo-a0a0d7b7r3">
    <property type="family name" value="Fungal_carboxylesterase_lipase"/>
</dbReference>
<dbReference type="EC" id="3.1.1.-" evidence="3"/>
<evidence type="ECO:0000313" key="6">
    <source>
        <dbReference type="Proteomes" id="UP000054007"/>
    </source>
</evidence>
<dbReference type="OrthoDB" id="6846267at2759"/>
<evidence type="ECO:0000256" key="3">
    <source>
        <dbReference type="RuleBase" id="RU361235"/>
    </source>
</evidence>
<dbReference type="PROSITE" id="PS00122">
    <property type="entry name" value="CARBOXYLESTERASE_B_1"/>
    <property type="match status" value="1"/>
</dbReference>
<evidence type="ECO:0000256" key="1">
    <source>
        <dbReference type="ARBA" id="ARBA00005964"/>
    </source>
</evidence>
<dbReference type="AlphaFoldDB" id="A0A0D7B7R3"/>
<reference evidence="5 6" key="1">
    <citation type="journal article" date="2015" name="Fungal Genet. Biol.">
        <title>Evolution of novel wood decay mechanisms in Agaricales revealed by the genome sequences of Fistulina hepatica and Cylindrobasidium torrendii.</title>
        <authorList>
            <person name="Floudas D."/>
            <person name="Held B.W."/>
            <person name="Riley R."/>
            <person name="Nagy L.G."/>
            <person name="Koehler G."/>
            <person name="Ransdell A.S."/>
            <person name="Younus H."/>
            <person name="Chow J."/>
            <person name="Chiniquy J."/>
            <person name="Lipzen A."/>
            <person name="Tritt A."/>
            <person name="Sun H."/>
            <person name="Haridas S."/>
            <person name="LaButti K."/>
            <person name="Ohm R.A."/>
            <person name="Kues U."/>
            <person name="Blanchette R.A."/>
            <person name="Grigoriev I.V."/>
            <person name="Minto R.E."/>
            <person name="Hibbett D.S."/>
        </authorList>
    </citation>
    <scope>NUCLEOTIDE SEQUENCE [LARGE SCALE GENOMIC DNA]</scope>
    <source>
        <strain evidence="5 6">FP15055 ss-10</strain>
    </source>
</reference>
<comment type="similarity">
    <text evidence="1 3">Belongs to the type-B carboxylesterase/lipase family.</text>
</comment>
<name>A0A0D7B7R3_9AGAR</name>
<evidence type="ECO:0000256" key="2">
    <source>
        <dbReference type="ARBA" id="ARBA00022801"/>
    </source>
</evidence>
<dbReference type="PANTHER" id="PTHR43142">
    <property type="entry name" value="CARBOXYLIC ESTER HYDROLASE"/>
    <property type="match status" value="1"/>
</dbReference>
<gene>
    <name evidence="5" type="ORF">CYLTODRAFT_377576</name>
</gene>
<dbReference type="Gene3D" id="3.40.50.1820">
    <property type="entry name" value="alpha/beta hydrolase"/>
    <property type="match status" value="1"/>
</dbReference>
<dbReference type="InterPro" id="IPR002018">
    <property type="entry name" value="CarbesteraseB"/>
</dbReference>
<dbReference type="PANTHER" id="PTHR43142:SF1">
    <property type="entry name" value="CARBOXYLIC ESTER HYDROLASE"/>
    <property type="match status" value="1"/>
</dbReference>
<evidence type="ECO:0000313" key="5">
    <source>
        <dbReference type="EMBL" id="KIY66537.1"/>
    </source>
</evidence>
<keyword evidence="2 3" id="KW-0378">Hydrolase</keyword>
<feature type="domain" description="Carboxylesterase type B" evidence="4">
    <location>
        <begin position="17"/>
        <end position="468"/>
    </location>
</feature>
<dbReference type="InterPro" id="IPR019826">
    <property type="entry name" value="Carboxylesterase_B_AS"/>
</dbReference>
<organism evidence="5 6">
    <name type="scientific">Cylindrobasidium torrendii FP15055 ss-10</name>
    <dbReference type="NCBI Taxonomy" id="1314674"/>
    <lineage>
        <taxon>Eukaryota</taxon>
        <taxon>Fungi</taxon>
        <taxon>Dikarya</taxon>
        <taxon>Basidiomycota</taxon>
        <taxon>Agaricomycotina</taxon>
        <taxon>Agaricomycetes</taxon>
        <taxon>Agaricomycetidae</taxon>
        <taxon>Agaricales</taxon>
        <taxon>Marasmiineae</taxon>
        <taxon>Physalacriaceae</taxon>
        <taxon>Cylindrobasidium</taxon>
    </lineage>
</organism>
<proteinExistence type="inferred from homology"/>
<keyword evidence="6" id="KW-1185">Reference proteome</keyword>
<dbReference type="InterPro" id="IPR029058">
    <property type="entry name" value="AB_hydrolase_fold"/>
</dbReference>
<dbReference type="STRING" id="1314674.A0A0D7B7R3"/>